<accession>F7R1R6</accession>
<evidence type="ECO:0000313" key="1">
    <source>
        <dbReference type="EMBL" id="EGM51328.1"/>
    </source>
</evidence>
<evidence type="ECO:0000313" key="2">
    <source>
        <dbReference type="Proteomes" id="UP000002971"/>
    </source>
</evidence>
<organism evidence="1 2">
    <name type="scientific">Ligilactobacillus ruminis SPM0211</name>
    <dbReference type="NCBI Taxonomy" id="1040964"/>
    <lineage>
        <taxon>Bacteria</taxon>
        <taxon>Bacillati</taxon>
        <taxon>Bacillota</taxon>
        <taxon>Bacilli</taxon>
        <taxon>Lactobacillales</taxon>
        <taxon>Lactobacillaceae</taxon>
        <taxon>Ligilactobacillus</taxon>
    </lineage>
</organism>
<dbReference type="EMBL" id="AFOJ01000006">
    <property type="protein sequence ID" value="EGM51328.1"/>
    <property type="molecule type" value="Genomic_DNA"/>
</dbReference>
<gene>
    <name evidence="1" type="ORF">LRU_01640</name>
</gene>
<name>F7R1R6_9LACO</name>
<comment type="caution">
    <text evidence="1">The sequence shown here is derived from an EMBL/GenBank/DDBJ whole genome shotgun (WGS) entry which is preliminary data.</text>
</comment>
<sequence length="34" mass="3959">MDADGMANVFLRKRLAVRLNGRPLFCFIKKKMAF</sequence>
<dbReference type="Proteomes" id="UP000002971">
    <property type="component" value="Unassembled WGS sequence"/>
</dbReference>
<proteinExistence type="predicted"/>
<dbReference type="AlphaFoldDB" id="F7R1R6"/>
<reference evidence="1 2" key="1">
    <citation type="journal article" date="2011" name="J. Bacteriol.">
        <title>Genome Sequence of Lactobacillus ruminis SPM0211, Isolated from a Fecal Sample from a Healthy Korean.</title>
        <authorList>
            <person name="Lee S."/>
            <person name="Cho Y.J."/>
            <person name="Lee A.H."/>
            <person name="Chun J."/>
            <person name="Ha N.J."/>
            <person name="Ko G."/>
        </authorList>
    </citation>
    <scope>NUCLEOTIDE SEQUENCE [LARGE SCALE GENOMIC DNA]</scope>
    <source>
        <strain evidence="1 2">SPM0211</strain>
    </source>
</reference>
<protein>
    <submittedName>
        <fullName evidence="1">Uncharacterized protein</fullName>
    </submittedName>
</protein>